<keyword evidence="2" id="KW-1185">Reference proteome</keyword>
<accession>A0A3M2M982</accession>
<dbReference type="InterPro" id="IPR025851">
    <property type="entry name" value="SUKH-4"/>
</dbReference>
<gene>
    <name evidence="1" type="ORF">EBN88_01690</name>
</gene>
<organism evidence="1 2">
    <name type="scientific">Streptomyces triticirhizae</name>
    <dbReference type="NCBI Taxonomy" id="2483353"/>
    <lineage>
        <taxon>Bacteria</taxon>
        <taxon>Bacillati</taxon>
        <taxon>Actinomycetota</taxon>
        <taxon>Actinomycetes</taxon>
        <taxon>Kitasatosporales</taxon>
        <taxon>Streptomycetaceae</taxon>
        <taxon>Streptomyces</taxon>
    </lineage>
</organism>
<dbReference type="Pfam" id="PF14440">
    <property type="entry name" value="XOO_2897-deam"/>
    <property type="match status" value="1"/>
</dbReference>
<name>A0A3M2M982_9ACTN</name>
<dbReference type="InterPro" id="IPR032722">
    <property type="entry name" value="Deaminase_XOO_2897"/>
</dbReference>
<dbReference type="Proteomes" id="UP000278673">
    <property type="component" value="Unassembled WGS sequence"/>
</dbReference>
<comment type="caution">
    <text evidence="1">The sequence shown here is derived from an EMBL/GenBank/DDBJ whole genome shotgun (WGS) entry which is preliminary data.</text>
</comment>
<dbReference type="AlphaFoldDB" id="A0A3M2M982"/>
<evidence type="ECO:0000313" key="1">
    <source>
        <dbReference type="EMBL" id="RMI46021.1"/>
    </source>
</evidence>
<protein>
    <recommendedName>
        <fullName evidence="3">SUKH-4 family immunity protein</fullName>
    </recommendedName>
</protein>
<dbReference type="EMBL" id="RFFJ01000004">
    <property type="protein sequence ID" value="RMI46021.1"/>
    <property type="molecule type" value="Genomic_DNA"/>
</dbReference>
<evidence type="ECO:0008006" key="3">
    <source>
        <dbReference type="Google" id="ProtNLM"/>
    </source>
</evidence>
<dbReference type="Pfam" id="PF14435">
    <property type="entry name" value="SUKH-4"/>
    <property type="match status" value="1"/>
</dbReference>
<sequence>MSTGQEDLPGRLMARFGREGLRRIAVPEGTASPADSVLLTEVGVPRQVGPYFTSAAEAPTQLGPFCASIGVDAPEEAKARWCRLGGDRGAQLCLDERGGVRAEFVDAEEPGAAVNVSLTAFLESLLALDEGLSSLAATESIEERAELVRALIRRLAVADREPAESPDSWWQTVLQDIRHTMSCPGYTAFEVEEPDGRKQVITSAGGLCVHPEERLWGELEASGVAPEQVTRIYTELEPCFLPGHYCALWLADVFPRAAFSHSFPYQGSADEREAGFLAMMRETAASSGSER</sequence>
<reference evidence="1 2" key="1">
    <citation type="submission" date="2018-10" db="EMBL/GenBank/DDBJ databases">
        <title>Isolation, diversity and antifungal activity of actinobacteria from wheat.</title>
        <authorList>
            <person name="Han C."/>
        </authorList>
    </citation>
    <scope>NUCLEOTIDE SEQUENCE [LARGE SCALE GENOMIC DNA]</scope>
    <source>
        <strain evidence="1 2">NEAU-YY642</strain>
    </source>
</reference>
<dbReference type="RefSeq" id="WP_122181975.1">
    <property type="nucleotide sequence ID" value="NZ_RFFJ01000004.1"/>
</dbReference>
<proteinExistence type="predicted"/>
<evidence type="ECO:0000313" key="2">
    <source>
        <dbReference type="Proteomes" id="UP000278673"/>
    </source>
</evidence>